<keyword evidence="1" id="KW-0732">Signal</keyword>
<sequence length="207" mass="23223">MKTFSLCLLAATATAGAHPVSFEGAWQLMLGGTDTVQNFEVYNSYTPKTAFGLHAMRFEDERDDDYYTGLQHNWLLHRWNLPEAQANLYFGLGAGAAKQDGESAAPAGLGFFRADYETRRIYTAFETKFISSEDVSRAVTSASFGVAPYKAEFEELNTWLIVQFEHVSGMEDDLDIIPKIRLFKGPYFLELGCSLDGDPLINFMIHF</sequence>
<keyword evidence="3" id="KW-1185">Reference proteome</keyword>
<evidence type="ECO:0000256" key="1">
    <source>
        <dbReference type="SAM" id="SignalP"/>
    </source>
</evidence>
<protein>
    <submittedName>
        <fullName evidence="2">Uncharacterized protein</fullName>
    </submittedName>
</protein>
<dbReference type="AlphaFoldDB" id="A0A858RKY5"/>
<proteinExistence type="predicted"/>
<name>A0A858RKY5_9BACT</name>
<evidence type="ECO:0000313" key="2">
    <source>
        <dbReference type="EMBL" id="QJE96683.1"/>
    </source>
</evidence>
<dbReference type="Proteomes" id="UP000501812">
    <property type="component" value="Chromosome"/>
</dbReference>
<accession>A0A858RKY5</accession>
<gene>
    <name evidence="2" type="ORF">HHL09_13125</name>
</gene>
<dbReference type="RefSeq" id="WP_169455084.1">
    <property type="nucleotide sequence ID" value="NZ_CP051774.1"/>
</dbReference>
<organism evidence="2 3">
    <name type="scientific">Luteolibacter luteus</name>
    <dbReference type="NCBI Taxonomy" id="2728835"/>
    <lineage>
        <taxon>Bacteria</taxon>
        <taxon>Pseudomonadati</taxon>
        <taxon>Verrucomicrobiota</taxon>
        <taxon>Verrucomicrobiia</taxon>
        <taxon>Verrucomicrobiales</taxon>
        <taxon>Verrucomicrobiaceae</taxon>
        <taxon>Luteolibacter</taxon>
    </lineage>
</organism>
<dbReference type="EMBL" id="CP051774">
    <property type="protein sequence ID" value="QJE96683.1"/>
    <property type="molecule type" value="Genomic_DNA"/>
</dbReference>
<reference evidence="2 3" key="1">
    <citation type="submission" date="2020-04" db="EMBL/GenBank/DDBJ databases">
        <title>Luteolibacter sp. G-1-1-1 isolated from soil.</title>
        <authorList>
            <person name="Dahal R.H."/>
        </authorList>
    </citation>
    <scope>NUCLEOTIDE SEQUENCE [LARGE SCALE GENOMIC DNA]</scope>
    <source>
        <strain evidence="2 3">G-1-1-1</strain>
    </source>
</reference>
<dbReference type="KEGG" id="luo:HHL09_13125"/>
<feature type="signal peptide" evidence="1">
    <location>
        <begin position="1"/>
        <end position="17"/>
    </location>
</feature>
<feature type="chain" id="PRO_5032392048" evidence="1">
    <location>
        <begin position="18"/>
        <end position="207"/>
    </location>
</feature>
<evidence type="ECO:0000313" key="3">
    <source>
        <dbReference type="Proteomes" id="UP000501812"/>
    </source>
</evidence>